<evidence type="ECO:0000313" key="3">
    <source>
        <dbReference type="EMBL" id="ETO15907.1"/>
    </source>
</evidence>
<keyword evidence="2" id="KW-1133">Transmembrane helix</keyword>
<sequence>MSKKGDHQILHGKKPPDLQDNCVKGELVDIKSIKEGDQLYVAYNRGDDSNSEQSSNKMKNKSKSKEKQSELLWYWGILYLFVYTLFVYSLFFFIKKNPTKTKSFLKGGGEKIGVVTKINHLKNGDKWRIYHDDEHPWVNLERDRDWKLLQKQHPLFDKIEWRKYKCRLKRDVDDKVTAINQEKALESDTTSPPKRNGRNNNNNNNKSEGDLKKRKGSMSRITADVW</sequence>
<comment type="caution">
    <text evidence="3">The sequence shown here is derived from an EMBL/GenBank/DDBJ whole genome shotgun (WGS) entry which is preliminary data.</text>
</comment>
<evidence type="ECO:0000256" key="2">
    <source>
        <dbReference type="SAM" id="Phobius"/>
    </source>
</evidence>
<feature type="region of interest" description="Disordered" evidence="1">
    <location>
        <begin position="1"/>
        <end position="21"/>
    </location>
</feature>
<organism evidence="3 4">
    <name type="scientific">Reticulomyxa filosa</name>
    <dbReference type="NCBI Taxonomy" id="46433"/>
    <lineage>
        <taxon>Eukaryota</taxon>
        <taxon>Sar</taxon>
        <taxon>Rhizaria</taxon>
        <taxon>Retaria</taxon>
        <taxon>Foraminifera</taxon>
        <taxon>Monothalamids</taxon>
        <taxon>Reticulomyxidae</taxon>
        <taxon>Reticulomyxa</taxon>
    </lineage>
</organism>
<keyword evidence="4" id="KW-1185">Reference proteome</keyword>
<gene>
    <name evidence="3" type="ORF">RFI_21460</name>
</gene>
<dbReference type="EMBL" id="ASPP01018709">
    <property type="protein sequence ID" value="ETO15907.1"/>
    <property type="molecule type" value="Genomic_DNA"/>
</dbReference>
<dbReference type="Proteomes" id="UP000023152">
    <property type="component" value="Unassembled WGS sequence"/>
</dbReference>
<feature type="region of interest" description="Disordered" evidence="1">
    <location>
        <begin position="183"/>
        <end position="226"/>
    </location>
</feature>
<accession>X6MR63</accession>
<evidence type="ECO:0000256" key="1">
    <source>
        <dbReference type="SAM" id="MobiDB-lite"/>
    </source>
</evidence>
<protein>
    <submittedName>
        <fullName evidence="3">Uncharacterized protein</fullName>
    </submittedName>
</protein>
<name>X6MR63_RETFI</name>
<dbReference type="AlphaFoldDB" id="X6MR63"/>
<keyword evidence="2" id="KW-0472">Membrane</keyword>
<feature type="compositionally biased region" description="Basic and acidic residues" evidence="1">
    <location>
        <begin position="1"/>
        <end position="17"/>
    </location>
</feature>
<evidence type="ECO:0000313" key="4">
    <source>
        <dbReference type="Proteomes" id="UP000023152"/>
    </source>
</evidence>
<feature type="transmembrane region" description="Helical" evidence="2">
    <location>
        <begin position="71"/>
        <end position="94"/>
    </location>
</feature>
<reference evidence="3 4" key="1">
    <citation type="journal article" date="2013" name="Curr. Biol.">
        <title>The Genome of the Foraminiferan Reticulomyxa filosa.</title>
        <authorList>
            <person name="Glockner G."/>
            <person name="Hulsmann N."/>
            <person name="Schleicher M."/>
            <person name="Noegel A.A."/>
            <person name="Eichinger L."/>
            <person name="Gallinger C."/>
            <person name="Pawlowski J."/>
            <person name="Sierra R."/>
            <person name="Euteneuer U."/>
            <person name="Pillet L."/>
            <person name="Moustafa A."/>
            <person name="Platzer M."/>
            <person name="Groth M."/>
            <person name="Szafranski K."/>
            <person name="Schliwa M."/>
        </authorList>
    </citation>
    <scope>NUCLEOTIDE SEQUENCE [LARGE SCALE GENOMIC DNA]</scope>
</reference>
<keyword evidence="2" id="KW-0812">Transmembrane</keyword>
<proteinExistence type="predicted"/>